<comment type="similarity">
    <text evidence="4">Belongs to the DASH complex DAM1 family.</text>
</comment>
<evidence type="ECO:0000313" key="16">
    <source>
        <dbReference type="EMBL" id="KAK4111654.1"/>
    </source>
</evidence>
<organism evidence="16 17">
    <name type="scientific">Canariomyces notabilis</name>
    <dbReference type="NCBI Taxonomy" id="2074819"/>
    <lineage>
        <taxon>Eukaryota</taxon>
        <taxon>Fungi</taxon>
        <taxon>Dikarya</taxon>
        <taxon>Ascomycota</taxon>
        <taxon>Pezizomycotina</taxon>
        <taxon>Sordariomycetes</taxon>
        <taxon>Sordariomycetidae</taxon>
        <taxon>Sordariales</taxon>
        <taxon>Chaetomiaceae</taxon>
        <taxon>Canariomyces</taxon>
    </lineage>
</organism>
<comment type="caution">
    <text evidence="16">The sequence shown here is derived from an EMBL/GenBank/DDBJ whole genome shotgun (WGS) entry which is preliminary data.</text>
</comment>
<evidence type="ECO:0000256" key="7">
    <source>
        <dbReference type="ARBA" id="ARBA00022490"/>
    </source>
</evidence>
<feature type="compositionally biased region" description="Polar residues" evidence="15">
    <location>
        <begin position="153"/>
        <end position="167"/>
    </location>
</feature>
<dbReference type="GeneID" id="89932769"/>
<keyword evidence="13" id="KW-0137">Centromere</keyword>
<accession>A0AAN6YS15</accession>
<dbReference type="Proteomes" id="UP001302812">
    <property type="component" value="Unassembled WGS sequence"/>
</dbReference>
<comment type="subcellular location">
    <subcellularLocation>
        <location evidence="3">Chromosome</location>
        <location evidence="3">Centromere</location>
        <location evidence="3">Kinetochore</location>
    </subcellularLocation>
    <subcellularLocation>
        <location evidence="2">Cytoplasm</location>
        <location evidence="2">Cytoskeleton</location>
        <location evidence="2">Spindle</location>
    </subcellularLocation>
    <subcellularLocation>
        <location evidence="1">Nucleus</location>
    </subcellularLocation>
</comment>
<dbReference type="InterPro" id="IPR013962">
    <property type="entry name" value="DASH_Dam1"/>
</dbReference>
<keyword evidence="11" id="KW-0206">Cytoskeleton</keyword>
<dbReference type="GO" id="GO:1990537">
    <property type="term" value="C:mitotic spindle polar microtubule"/>
    <property type="evidence" value="ECO:0007669"/>
    <property type="project" value="TreeGrafter"/>
</dbReference>
<evidence type="ECO:0000256" key="4">
    <source>
        <dbReference type="ARBA" id="ARBA00010073"/>
    </source>
</evidence>
<feature type="region of interest" description="Disordered" evidence="15">
    <location>
        <begin position="145"/>
        <end position="220"/>
    </location>
</feature>
<dbReference type="PANTHER" id="PTHR28113:SF1">
    <property type="entry name" value="DASH COMPLEX SUBUNIT DAM1"/>
    <property type="match status" value="1"/>
</dbReference>
<dbReference type="AlphaFoldDB" id="A0AAN6YS15"/>
<evidence type="ECO:0000256" key="6">
    <source>
        <dbReference type="ARBA" id="ARBA00022454"/>
    </source>
</evidence>
<evidence type="ECO:0000256" key="1">
    <source>
        <dbReference type="ARBA" id="ARBA00004123"/>
    </source>
</evidence>
<dbReference type="EMBL" id="MU853345">
    <property type="protein sequence ID" value="KAK4111654.1"/>
    <property type="molecule type" value="Genomic_DNA"/>
</dbReference>
<feature type="region of interest" description="Disordered" evidence="15">
    <location>
        <begin position="1"/>
        <end position="46"/>
    </location>
</feature>
<evidence type="ECO:0000313" key="17">
    <source>
        <dbReference type="Proteomes" id="UP001302812"/>
    </source>
</evidence>
<dbReference type="GO" id="GO:0042729">
    <property type="term" value="C:DASH complex"/>
    <property type="evidence" value="ECO:0007669"/>
    <property type="project" value="InterPro"/>
</dbReference>
<evidence type="ECO:0000256" key="10">
    <source>
        <dbReference type="ARBA" id="ARBA00022838"/>
    </source>
</evidence>
<keyword evidence="9" id="KW-0159">Chromosome partition</keyword>
<reference evidence="16" key="1">
    <citation type="journal article" date="2023" name="Mol. Phylogenet. Evol.">
        <title>Genome-scale phylogeny and comparative genomics of the fungal order Sordariales.</title>
        <authorList>
            <person name="Hensen N."/>
            <person name="Bonometti L."/>
            <person name="Westerberg I."/>
            <person name="Brannstrom I.O."/>
            <person name="Guillou S."/>
            <person name="Cros-Aarteil S."/>
            <person name="Calhoun S."/>
            <person name="Haridas S."/>
            <person name="Kuo A."/>
            <person name="Mondo S."/>
            <person name="Pangilinan J."/>
            <person name="Riley R."/>
            <person name="LaButti K."/>
            <person name="Andreopoulos B."/>
            <person name="Lipzen A."/>
            <person name="Chen C."/>
            <person name="Yan M."/>
            <person name="Daum C."/>
            <person name="Ng V."/>
            <person name="Clum A."/>
            <person name="Steindorff A."/>
            <person name="Ohm R.A."/>
            <person name="Martin F."/>
            <person name="Silar P."/>
            <person name="Natvig D.O."/>
            <person name="Lalanne C."/>
            <person name="Gautier V."/>
            <person name="Ament-Velasquez S.L."/>
            <person name="Kruys A."/>
            <person name="Hutchinson M.I."/>
            <person name="Powell A.J."/>
            <person name="Barry K."/>
            <person name="Miller A.N."/>
            <person name="Grigoriev I.V."/>
            <person name="Debuchy R."/>
            <person name="Gladieux P."/>
            <person name="Hiltunen Thoren M."/>
            <person name="Johannesson H."/>
        </authorList>
    </citation>
    <scope>NUCLEOTIDE SEQUENCE</scope>
    <source>
        <strain evidence="16">CBS 508.74</strain>
    </source>
</reference>
<evidence type="ECO:0000256" key="9">
    <source>
        <dbReference type="ARBA" id="ARBA00022829"/>
    </source>
</evidence>
<evidence type="ECO:0000256" key="5">
    <source>
        <dbReference type="ARBA" id="ARBA00020497"/>
    </source>
</evidence>
<evidence type="ECO:0000256" key="11">
    <source>
        <dbReference type="ARBA" id="ARBA00023212"/>
    </source>
</evidence>
<proteinExistence type="inferred from homology"/>
<evidence type="ECO:0000256" key="15">
    <source>
        <dbReference type="SAM" id="MobiDB-lite"/>
    </source>
</evidence>
<keyword evidence="6" id="KW-0158">Chromosome</keyword>
<dbReference type="GO" id="GO:0044732">
    <property type="term" value="C:mitotic spindle pole body"/>
    <property type="evidence" value="ECO:0007669"/>
    <property type="project" value="TreeGrafter"/>
</dbReference>
<dbReference type="GO" id="GO:1990758">
    <property type="term" value="P:mitotic sister chromatid biorientation"/>
    <property type="evidence" value="ECO:0007669"/>
    <property type="project" value="TreeGrafter"/>
</dbReference>
<keyword evidence="7" id="KW-0963">Cytoplasm</keyword>
<evidence type="ECO:0000256" key="8">
    <source>
        <dbReference type="ARBA" id="ARBA00022701"/>
    </source>
</evidence>
<keyword evidence="10" id="KW-0995">Kinetochore</keyword>
<evidence type="ECO:0000256" key="12">
    <source>
        <dbReference type="ARBA" id="ARBA00023242"/>
    </source>
</evidence>
<keyword evidence="17" id="KW-1185">Reference proteome</keyword>
<evidence type="ECO:0000256" key="14">
    <source>
        <dbReference type="ARBA" id="ARBA00030453"/>
    </source>
</evidence>
<dbReference type="PANTHER" id="PTHR28113">
    <property type="entry name" value="DASH COMPLEX SUBUNIT DAM1"/>
    <property type="match status" value="1"/>
</dbReference>
<feature type="compositionally biased region" description="Low complexity" evidence="15">
    <location>
        <begin position="19"/>
        <end position="32"/>
    </location>
</feature>
<evidence type="ECO:0000256" key="13">
    <source>
        <dbReference type="ARBA" id="ARBA00023328"/>
    </source>
</evidence>
<dbReference type="RefSeq" id="XP_064669224.1">
    <property type="nucleotide sequence ID" value="XM_064808646.1"/>
</dbReference>
<keyword evidence="12" id="KW-0539">Nucleus</keyword>
<evidence type="ECO:0000256" key="3">
    <source>
        <dbReference type="ARBA" id="ARBA00004629"/>
    </source>
</evidence>
<dbReference type="Pfam" id="PF08653">
    <property type="entry name" value="DASH_Dam1"/>
    <property type="match status" value="1"/>
</dbReference>
<name>A0AAN6YS15_9PEZI</name>
<sequence>MAGDDTNPSGRQRARSTSRSRPTTPLRPSSRSSFRDSARNSVQGEAPFPLNAFEPAFAELSDAMADLEANMMHFQLMHESLARFSESFASFLYGLNMNAFCVDFPEGPITESFKRMKLQEEQQQQQQHNMTRVPERMTAETDTEATFMTTDTSFVENPSTSSKSTPRYRTPGPSGRQSRLPPPSVRGTVSARGTAARGARGAARGTRPSGLARARGRGVS</sequence>
<feature type="compositionally biased region" description="Low complexity" evidence="15">
    <location>
        <begin position="186"/>
        <end position="210"/>
    </location>
</feature>
<keyword evidence="8" id="KW-0493">Microtubule</keyword>
<reference evidence="16" key="2">
    <citation type="submission" date="2023-05" db="EMBL/GenBank/DDBJ databases">
        <authorList>
            <consortium name="Lawrence Berkeley National Laboratory"/>
            <person name="Steindorff A."/>
            <person name="Hensen N."/>
            <person name="Bonometti L."/>
            <person name="Westerberg I."/>
            <person name="Brannstrom I.O."/>
            <person name="Guillou S."/>
            <person name="Cros-Aarteil S."/>
            <person name="Calhoun S."/>
            <person name="Haridas S."/>
            <person name="Kuo A."/>
            <person name="Mondo S."/>
            <person name="Pangilinan J."/>
            <person name="Riley R."/>
            <person name="Labutti K."/>
            <person name="Andreopoulos B."/>
            <person name="Lipzen A."/>
            <person name="Chen C."/>
            <person name="Yanf M."/>
            <person name="Daum C."/>
            <person name="Ng V."/>
            <person name="Clum A."/>
            <person name="Ohm R."/>
            <person name="Martin F."/>
            <person name="Silar P."/>
            <person name="Natvig D."/>
            <person name="Lalanne C."/>
            <person name="Gautier V."/>
            <person name="Ament-Velasquez S.L."/>
            <person name="Kruys A."/>
            <person name="Hutchinson M.I."/>
            <person name="Powell A.J."/>
            <person name="Barry K."/>
            <person name="Miller A.N."/>
            <person name="Grigoriev I.V."/>
            <person name="Debuchy R."/>
            <person name="Gladieux P."/>
            <person name="Thoren M.H."/>
            <person name="Johannesson H."/>
        </authorList>
    </citation>
    <scope>NUCLEOTIDE SEQUENCE</scope>
    <source>
        <strain evidence="16">CBS 508.74</strain>
    </source>
</reference>
<evidence type="ECO:0000256" key="2">
    <source>
        <dbReference type="ARBA" id="ARBA00004186"/>
    </source>
</evidence>
<protein>
    <recommendedName>
        <fullName evidence="5">DASH complex subunit DAM1</fullName>
    </recommendedName>
    <alternativeName>
        <fullName evidence="14">Outer kinetochore protein DAM1</fullName>
    </alternativeName>
</protein>
<gene>
    <name evidence="16" type="ORF">N656DRAFT_145995</name>
</gene>